<gene>
    <name evidence="2" type="ORF">FOZ62_021331</name>
</gene>
<dbReference type="Proteomes" id="UP000574390">
    <property type="component" value="Unassembled WGS sequence"/>
</dbReference>
<evidence type="ECO:0000313" key="3">
    <source>
        <dbReference type="Proteomes" id="UP000574390"/>
    </source>
</evidence>
<proteinExistence type="predicted"/>
<evidence type="ECO:0000256" key="1">
    <source>
        <dbReference type="SAM" id="MobiDB-lite"/>
    </source>
</evidence>
<organism evidence="2 3">
    <name type="scientific">Perkinsus olseni</name>
    <name type="common">Perkinsus atlanticus</name>
    <dbReference type="NCBI Taxonomy" id="32597"/>
    <lineage>
        <taxon>Eukaryota</taxon>
        <taxon>Sar</taxon>
        <taxon>Alveolata</taxon>
        <taxon>Perkinsozoa</taxon>
        <taxon>Perkinsea</taxon>
        <taxon>Perkinsida</taxon>
        <taxon>Perkinsidae</taxon>
        <taxon>Perkinsus</taxon>
    </lineage>
</organism>
<comment type="caution">
    <text evidence="2">The sequence shown here is derived from an EMBL/GenBank/DDBJ whole genome shotgun (WGS) entry which is preliminary data.</text>
</comment>
<reference evidence="2 3" key="1">
    <citation type="submission" date="2020-04" db="EMBL/GenBank/DDBJ databases">
        <title>Perkinsus olseni comparative genomics.</title>
        <authorList>
            <person name="Bogema D.R."/>
        </authorList>
    </citation>
    <scope>NUCLEOTIDE SEQUENCE [LARGE SCALE GENOMIC DNA]</scope>
    <source>
        <strain evidence="2">ATCC PRA-205</strain>
    </source>
</reference>
<accession>A0A7J6UAQ4</accession>
<feature type="compositionally biased region" description="Acidic residues" evidence="1">
    <location>
        <begin position="49"/>
        <end position="60"/>
    </location>
</feature>
<protein>
    <submittedName>
        <fullName evidence="2">Uncharacterized protein</fullName>
    </submittedName>
</protein>
<feature type="compositionally biased region" description="Basic and acidic residues" evidence="1">
    <location>
        <begin position="10"/>
        <end position="27"/>
    </location>
</feature>
<feature type="non-terminal residue" evidence="2">
    <location>
        <position position="104"/>
    </location>
</feature>
<evidence type="ECO:0000313" key="2">
    <source>
        <dbReference type="EMBL" id="KAF4754269.1"/>
    </source>
</evidence>
<feature type="region of interest" description="Disordered" evidence="1">
    <location>
        <begin position="1"/>
        <end position="104"/>
    </location>
</feature>
<feature type="compositionally biased region" description="Low complexity" evidence="1">
    <location>
        <begin position="83"/>
        <end position="92"/>
    </location>
</feature>
<dbReference type="AlphaFoldDB" id="A0A7J6UAQ4"/>
<name>A0A7J6UAQ4_PEROL</name>
<dbReference type="EMBL" id="JABANM010001452">
    <property type="protein sequence ID" value="KAF4754269.1"/>
    <property type="molecule type" value="Genomic_DNA"/>
</dbReference>
<sequence length="104" mass="11683">MSSAETPVGHQDDHTELEKAQQIHQENDDTAEIELDHQQRVPAEAGGEEREEIEDYEMIDSENCQPGDDTFEGPPEPSDDYHSTPTSDQSTIDSDDINWPVNSK</sequence>